<dbReference type="EMBL" id="PP511765">
    <property type="protein sequence ID" value="XCD07204.1"/>
    <property type="molecule type" value="Genomic_DNA"/>
</dbReference>
<reference evidence="2" key="1">
    <citation type="submission" date="2024-03" db="EMBL/GenBank/DDBJ databases">
        <title>Diverse circular DNA viruses in blood, oral, and fecal samples of captive lemurs.</title>
        <authorList>
            <person name="Paietta E.N."/>
            <person name="Kraberger S."/>
            <person name="Lund M.C."/>
            <person name="Custer J.M."/>
            <person name="Vargas K.M."/>
            <person name="Ehmke E.E."/>
            <person name="Yoder A.D."/>
            <person name="Varsani A."/>
        </authorList>
    </citation>
    <scope>NUCLEOTIDE SEQUENCE</scope>
    <source>
        <strain evidence="2">Duke_24FS_124</strain>
        <strain evidence="3">Duke_26_103</strain>
    </source>
</reference>
<evidence type="ECO:0000313" key="2">
    <source>
        <dbReference type="EMBL" id="XCD05650.1"/>
    </source>
</evidence>
<feature type="region of interest" description="Disordered" evidence="1">
    <location>
        <begin position="1"/>
        <end position="31"/>
    </location>
</feature>
<protein>
    <submittedName>
        <fullName evidence="2">Uncharacterized protein</fullName>
    </submittedName>
</protein>
<evidence type="ECO:0000313" key="3">
    <source>
        <dbReference type="EMBL" id="XCD07204.1"/>
    </source>
</evidence>
<proteinExistence type="predicted"/>
<sequence>MAKKKNRRIDQAQPHKRQEEIQPRNFDTGNQMRDTLGIARAINARRFDADTTIKQRLESLRRQEIEDLRRNRRENQDIARKTYRRRDAGTAHVIGREVRTPEMQKQNMPSRLRYEFQDSQGTIVCQRRRTRRSIIFALQRAGRGGRRNKKARWSDQSYIVCRRVK</sequence>
<evidence type="ECO:0000256" key="1">
    <source>
        <dbReference type="SAM" id="MobiDB-lite"/>
    </source>
</evidence>
<accession>A0AAU8B3Y2</accession>
<dbReference type="EMBL" id="PP511588">
    <property type="protein sequence ID" value="XCD05650.1"/>
    <property type="molecule type" value="Genomic_DNA"/>
</dbReference>
<organism evidence="2">
    <name type="scientific">Dulem virus 91</name>
    <dbReference type="NCBI Taxonomy" id="3145802"/>
    <lineage>
        <taxon>Viruses</taxon>
        <taxon>Monodnaviria</taxon>
        <taxon>Sangervirae</taxon>
        <taxon>Phixviricota</taxon>
        <taxon>Malgrandaviricetes</taxon>
        <taxon>Petitvirales</taxon>
        <taxon>Microviridae</taxon>
        <taxon>Microvirus</taxon>
    </lineage>
</organism>
<name>A0AAU8B3Y2_9VIRU</name>